<sequence length="129" mass="13947">MAKSRRTRSRRGRGTRRHRGGMGEYAQKSIDKSVDTVNAVGNTVVSGAENLAGKAVGAVDTVGTGISNWFGNLGNLNPFKKKESLFGGRRGRRGGSGEVSGFDGNFSRQYGPASVGGSRRRRRTHRRKH</sequence>
<dbReference type="AlphaFoldDB" id="A0A6C0D7C0"/>
<accession>A0A6C0D7C0</accession>
<protein>
    <submittedName>
        <fullName evidence="2">Uncharacterized protein</fullName>
    </submittedName>
</protein>
<evidence type="ECO:0000313" key="2">
    <source>
        <dbReference type="EMBL" id="QHT12668.1"/>
    </source>
</evidence>
<proteinExistence type="predicted"/>
<organism evidence="2">
    <name type="scientific">viral metagenome</name>
    <dbReference type="NCBI Taxonomy" id="1070528"/>
    <lineage>
        <taxon>unclassified sequences</taxon>
        <taxon>metagenomes</taxon>
        <taxon>organismal metagenomes</taxon>
    </lineage>
</organism>
<feature type="compositionally biased region" description="Basic residues" evidence="1">
    <location>
        <begin position="1"/>
        <end position="20"/>
    </location>
</feature>
<feature type="region of interest" description="Disordered" evidence="1">
    <location>
        <begin position="85"/>
        <end position="129"/>
    </location>
</feature>
<evidence type="ECO:0000256" key="1">
    <source>
        <dbReference type="SAM" id="MobiDB-lite"/>
    </source>
</evidence>
<name>A0A6C0D7C0_9ZZZZ</name>
<feature type="compositionally biased region" description="Basic residues" evidence="1">
    <location>
        <begin position="118"/>
        <end position="129"/>
    </location>
</feature>
<dbReference type="EMBL" id="MN739549">
    <property type="protein sequence ID" value="QHT12668.1"/>
    <property type="molecule type" value="Genomic_DNA"/>
</dbReference>
<feature type="region of interest" description="Disordered" evidence="1">
    <location>
        <begin position="1"/>
        <end position="29"/>
    </location>
</feature>
<reference evidence="2" key="1">
    <citation type="journal article" date="2020" name="Nature">
        <title>Giant virus diversity and host interactions through global metagenomics.</title>
        <authorList>
            <person name="Schulz F."/>
            <person name="Roux S."/>
            <person name="Paez-Espino D."/>
            <person name="Jungbluth S."/>
            <person name="Walsh D.A."/>
            <person name="Denef V.J."/>
            <person name="McMahon K.D."/>
            <person name="Konstantinidis K.T."/>
            <person name="Eloe-Fadrosh E.A."/>
            <person name="Kyrpides N.C."/>
            <person name="Woyke T."/>
        </authorList>
    </citation>
    <scope>NUCLEOTIDE SEQUENCE</scope>
    <source>
        <strain evidence="2">GVMAG-M-3300023174-130</strain>
    </source>
</reference>